<keyword evidence="1" id="KW-0378">Hydrolase</keyword>
<proteinExistence type="predicted"/>
<organism evidence="1">
    <name type="scientific">Veillonella ratti</name>
    <dbReference type="NCBI Taxonomy" id="103892"/>
    <lineage>
        <taxon>Bacteria</taxon>
        <taxon>Bacillati</taxon>
        <taxon>Bacillota</taxon>
        <taxon>Negativicutes</taxon>
        <taxon>Veillonellales</taxon>
        <taxon>Veillonellaceae</taxon>
        <taxon>Veillonella</taxon>
    </lineage>
</organism>
<gene>
    <name evidence="1" type="primary">kynB</name>
    <name evidence="1" type="ORF">VRLFYP33_01146</name>
</gene>
<dbReference type="Pfam" id="PF04199">
    <property type="entry name" value="Cyclase"/>
    <property type="match status" value="1"/>
</dbReference>
<dbReference type="InterPro" id="IPR037175">
    <property type="entry name" value="KFase_sf"/>
</dbReference>
<dbReference type="PANTHER" id="PTHR31118:SF12">
    <property type="entry name" value="CYCLASE-LIKE PROTEIN 2"/>
    <property type="match status" value="1"/>
</dbReference>
<reference evidence="1" key="1">
    <citation type="submission" date="2019-11" db="EMBL/GenBank/DDBJ databases">
        <authorList>
            <person name="Feng L."/>
        </authorList>
    </citation>
    <scope>NUCLEOTIDE SEQUENCE</scope>
    <source>
        <strain evidence="1">VrattiLFYP33</strain>
    </source>
</reference>
<dbReference type="GO" id="GO:0004061">
    <property type="term" value="F:arylformamidase activity"/>
    <property type="evidence" value="ECO:0007669"/>
    <property type="project" value="UniProtKB-EC"/>
</dbReference>
<dbReference type="SUPFAM" id="SSF102198">
    <property type="entry name" value="Putative cyclase"/>
    <property type="match status" value="1"/>
</dbReference>
<dbReference type="PANTHER" id="PTHR31118">
    <property type="entry name" value="CYCLASE-LIKE PROTEIN 2"/>
    <property type="match status" value="1"/>
</dbReference>
<dbReference type="GO" id="GO:0019441">
    <property type="term" value="P:L-tryptophan catabolic process to kynurenine"/>
    <property type="evidence" value="ECO:0007669"/>
    <property type="project" value="InterPro"/>
</dbReference>
<dbReference type="Gene3D" id="3.50.30.50">
    <property type="entry name" value="Putative cyclase"/>
    <property type="match status" value="1"/>
</dbReference>
<dbReference type="EC" id="3.5.1.9" evidence="1"/>
<dbReference type="AlphaFoldDB" id="A0A6N3BU04"/>
<accession>A0A6N3BU04</accession>
<name>A0A6N3BU04_9FIRM</name>
<dbReference type="RefSeq" id="WP_021842672.1">
    <property type="nucleotide sequence ID" value="NZ_CACRUX010000046.1"/>
</dbReference>
<evidence type="ECO:0000313" key="1">
    <source>
        <dbReference type="EMBL" id="VYU06128.1"/>
    </source>
</evidence>
<dbReference type="InterPro" id="IPR007325">
    <property type="entry name" value="KFase/CYL"/>
</dbReference>
<dbReference type="EMBL" id="CACRUX010000046">
    <property type="protein sequence ID" value="VYU06128.1"/>
    <property type="molecule type" value="Genomic_DNA"/>
</dbReference>
<sequence length="260" mass="29675">MSLRLWEQVAAWKSPKYRFVDLTHELSPETPHWWGFKPLKETTLYDYPENKKDGDTWTEAPMQIKEYTVVGQYGTHVDAPIHFDPKGRTQEQLRVDEMVYPLVVIDKSKEVAENPDYELSVEDVLAFEEQYGRIPEGAFVAFRTDWYKQPADDFQKKDADGNPHTPGWTIPTLEFLVKERNIGAIGHETADTDAAIRAFQPDSHPLPAEQYILSQDRIQVEVLAHLDELPPVGAVIFVTFPKLKGGTGFAARCFALVENE</sequence>
<protein>
    <submittedName>
        <fullName evidence="1">Kynurenine formamidase</fullName>
        <ecNumber evidence="1">3.5.1.9</ecNumber>
    </submittedName>
</protein>